<dbReference type="AlphaFoldDB" id="A0A158F594"/>
<dbReference type="RefSeq" id="WP_062082086.1">
    <property type="nucleotide sequence ID" value="NZ_FCOK02000003.1"/>
</dbReference>
<accession>A0A158F594</accession>
<protein>
    <recommendedName>
        <fullName evidence="3">ATP-grasp domain-containing protein</fullName>
    </recommendedName>
</protein>
<evidence type="ECO:0008006" key="3">
    <source>
        <dbReference type="Google" id="ProtNLM"/>
    </source>
</evidence>
<evidence type="ECO:0000313" key="2">
    <source>
        <dbReference type="Proteomes" id="UP000054683"/>
    </source>
</evidence>
<name>A0A158F594_9BURK</name>
<dbReference type="OrthoDB" id="5297883at2"/>
<dbReference type="Proteomes" id="UP000054683">
    <property type="component" value="Unassembled WGS sequence"/>
</dbReference>
<evidence type="ECO:0000313" key="1">
    <source>
        <dbReference type="EMBL" id="SAL15022.1"/>
    </source>
</evidence>
<reference evidence="1 2" key="1">
    <citation type="submission" date="2016-01" db="EMBL/GenBank/DDBJ databases">
        <authorList>
            <person name="Oliw E.H."/>
        </authorList>
    </citation>
    <scope>NUCLEOTIDE SEQUENCE [LARGE SCALE GENOMIC DNA]</scope>
    <source>
        <strain evidence="1">LMG 27134</strain>
    </source>
</reference>
<organism evidence="1 2">
    <name type="scientific">Caballeronia udeis</name>
    <dbReference type="NCBI Taxonomy" id="1232866"/>
    <lineage>
        <taxon>Bacteria</taxon>
        <taxon>Pseudomonadati</taxon>
        <taxon>Pseudomonadota</taxon>
        <taxon>Betaproteobacteria</taxon>
        <taxon>Burkholderiales</taxon>
        <taxon>Burkholderiaceae</taxon>
        <taxon>Caballeronia</taxon>
    </lineage>
</organism>
<sequence>MDIVQTGFAADTGQPPKYESLGLATLLREATAGHDLTSLGELLIEHTQRYDDPYALLELSVVLELKYQRPAALAVQALAIQTCKHYRLKSARSTRSPVKVLALKAPGDLMANTPFECLLENADLQIEVLYVGRQPLQDVSLPEHDVILVAACASDENAEVLARIATLISHSDRRVLNRPERIAHTTRDAAFALLGKVPSIRMAHTVRLPRERVLEAASGAFDLSDVVDGRYPFIVRPVGSHAGQGLVKVSDRHDLAHYLEGTDAQEYYLAPFFDYSDPDGLFRKYRIVMIEGTPFLCHMGISSEWMVHYPYAEMVAHPERRAEEARLMANFDSDFAVRHSNALQTIAELTGLDYVGFDCAETSDGHLLIFEIATAMVVHDMDDPNIFPYKLPQMRRVFDAFNDMLCRASAAPVNATDDGSTNHEI</sequence>
<dbReference type="EMBL" id="FCOK02000003">
    <property type="protein sequence ID" value="SAL15022.1"/>
    <property type="molecule type" value="Genomic_DNA"/>
</dbReference>
<proteinExistence type="predicted"/>
<dbReference type="SUPFAM" id="SSF56059">
    <property type="entry name" value="Glutathione synthetase ATP-binding domain-like"/>
    <property type="match status" value="1"/>
</dbReference>
<gene>
    <name evidence="1" type="ORF">AWB69_00662</name>
</gene>